<sequence>MPLSMWKHILSITSMSSSALNGTASPSPVLGSATIQELRSQWVNPNDVLSVLLIIGGDLVQKALAQSSGGTWTPVCFSFGWVAYSLTAFVGVLGDGRLLPPPDYPAKVYNLKSGYARENQNWVIGRILRDNEIVQSRDHPLRGRAIRISIYEAQSRKDSRLVARFAISRVKLLAMATIMVQMMVAALPFAWYGEWAVLFITAGGTLLACCAGALPQWRAEKLPLFRDSAKDFAVTSGNGSKDIMIVLGCGHSLDLEKFATPETPRSSLMWVGSRLLSTAVYHPRTGRPLLNDGGYEIREAVTVWGIPVGYWITVFMCAVQSLCWLALLISVAGLKSHTWYLLIVGCLGMFQNAAVAGVSRSPDKRFLPLKLVKTVITSKVMDGLMDLEISYPGRAKRLLSEFFPGDLRPDEVAWWNGDRYAYDKKRSHSTR</sequence>
<accession>A0ABR4P2G7</accession>
<gene>
    <name evidence="2" type="ORF">PVAG01_10504</name>
</gene>
<comment type="caution">
    <text evidence="2">The sequence shown here is derived from an EMBL/GenBank/DDBJ whole genome shotgun (WGS) entry which is preliminary data.</text>
</comment>
<name>A0ABR4P2G7_9HELO</name>
<evidence type="ECO:0000256" key="1">
    <source>
        <dbReference type="SAM" id="Phobius"/>
    </source>
</evidence>
<proteinExistence type="predicted"/>
<evidence type="ECO:0000313" key="3">
    <source>
        <dbReference type="Proteomes" id="UP001629113"/>
    </source>
</evidence>
<protein>
    <submittedName>
        <fullName evidence="2">Uncharacterized protein</fullName>
    </submittedName>
</protein>
<feature type="transmembrane region" description="Helical" evidence="1">
    <location>
        <begin position="170"/>
        <end position="189"/>
    </location>
</feature>
<feature type="transmembrane region" description="Helical" evidence="1">
    <location>
        <begin position="338"/>
        <end position="358"/>
    </location>
</feature>
<keyword evidence="3" id="KW-1185">Reference proteome</keyword>
<organism evidence="2 3">
    <name type="scientific">Phlyctema vagabunda</name>
    <dbReference type="NCBI Taxonomy" id="108571"/>
    <lineage>
        <taxon>Eukaryota</taxon>
        <taxon>Fungi</taxon>
        <taxon>Dikarya</taxon>
        <taxon>Ascomycota</taxon>
        <taxon>Pezizomycotina</taxon>
        <taxon>Leotiomycetes</taxon>
        <taxon>Helotiales</taxon>
        <taxon>Dermateaceae</taxon>
        <taxon>Phlyctema</taxon>
    </lineage>
</organism>
<evidence type="ECO:0000313" key="2">
    <source>
        <dbReference type="EMBL" id="KAL3417494.1"/>
    </source>
</evidence>
<keyword evidence="1" id="KW-1133">Transmembrane helix</keyword>
<keyword evidence="1" id="KW-0472">Membrane</keyword>
<dbReference type="Proteomes" id="UP001629113">
    <property type="component" value="Unassembled WGS sequence"/>
</dbReference>
<feature type="transmembrane region" description="Helical" evidence="1">
    <location>
        <begin position="195"/>
        <end position="214"/>
    </location>
</feature>
<dbReference type="EMBL" id="JBFCZG010000010">
    <property type="protein sequence ID" value="KAL3417494.1"/>
    <property type="molecule type" value="Genomic_DNA"/>
</dbReference>
<keyword evidence="1" id="KW-0812">Transmembrane</keyword>
<feature type="transmembrane region" description="Helical" evidence="1">
    <location>
        <begin position="308"/>
        <end position="332"/>
    </location>
</feature>
<reference evidence="2 3" key="1">
    <citation type="submission" date="2024-06" db="EMBL/GenBank/DDBJ databases">
        <title>Complete genome of Phlyctema vagabunda strain 19-DSS-EL-015.</title>
        <authorList>
            <person name="Fiorenzani C."/>
        </authorList>
    </citation>
    <scope>NUCLEOTIDE SEQUENCE [LARGE SCALE GENOMIC DNA]</scope>
    <source>
        <strain evidence="2 3">19-DSS-EL-015</strain>
    </source>
</reference>